<keyword evidence="4" id="KW-1185">Reference proteome</keyword>
<evidence type="ECO:0000313" key="4">
    <source>
        <dbReference type="Proteomes" id="UP000604046"/>
    </source>
</evidence>
<comment type="caution">
    <text evidence="3">The sequence shown here is derived from an EMBL/GenBank/DDBJ whole genome shotgun (WGS) entry which is preliminary data.</text>
</comment>
<sequence>MEALNIDVRVRRGGQLLYTATTWAGYIGLLTAQRPGHYAVAVNFREQGEGTECRQELPLPVGLAVRLAMERSRSYNDFVEFVASVPSMAPFYCLVVSASGEAVQVTRNAPCGEVGRRELEEEGAYIVQANMDYWDTDPANDTQQSLVRCQLAETMLQAAAKKGVIEESDLWMVLWKDPIFERGVTLYSSVMNPARGTFHSLSEPPEDDPGPQRAAGKRRKSRK</sequence>
<proteinExistence type="predicted"/>
<accession>A0A812UGJ9</accession>
<name>A0A812UGJ9_9DINO</name>
<dbReference type="GO" id="GO:0017040">
    <property type="term" value="F:N-acylsphingosine amidohydrolase activity"/>
    <property type="evidence" value="ECO:0007669"/>
    <property type="project" value="UniProtKB-EC"/>
</dbReference>
<evidence type="ECO:0000313" key="3">
    <source>
        <dbReference type="EMBL" id="CAE7573943.1"/>
    </source>
</evidence>
<organism evidence="3 4">
    <name type="scientific">Symbiodinium natans</name>
    <dbReference type="NCBI Taxonomy" id="878477"/>
    <lineage>
        <taxon>Eukaryota</taxon>
        <taxon>Sar</taxon>
        <taxon>Alveolata</taxon>
        <taxon>Dinophyceae</taxon>
        <taxon>Suessiales</taxon>
        <taxon>Symbiodiniaceae</taxon>
        <taxon>Symbiodinium</taxon>
    </lineage>
</organism>
<gene>
    <name evidence="3" type="primary">ASAH1</name>
    <name evidence="3" type="ORF">SNAT2548_LOCUS32740</name>
</gene>
<feature type="region of interest" description="Disordered" evidence="2">
    <location>
        <begin position="197"/>
        <end position="223"/>
    </location>
</feature>
<dbReference type="PANTHER" id="PTHR28583:SF1">
    <property type="entry name" value="ACID CERAMIDASE"/>
    <property type="match status" value="1"/>
</dbReference>
<reference evidence="3" key="1">
    <citation type="submission" date="2021-02" db="EMBL/GenBank/DDBJ databases">
        <authorList>
            <person name="Dougan E. K."/>
            <person name="Rhodes N."/>
            <person name="Thang M."/>
            <person name="Chan C."/>
        </authorList>
    </citation>
    <scope>NUCLEOTIDE SEQUENCE</scope>
</reference>
<dbReference type="EMBL" id="CAJNDS010002723">
    <property type="protein sequence ID" value="CAE7573943.1"/>
    <property type="molecule type" value="Genomic_DNA"/>
</dbReference>
<dbReference type="OrthoDB" id="437489at2759"/>
<evidence type="ECO:0000256" key="1">
    <source>
        <dbReference type="ARBA" id="ARBA00011891"/>
    </source>
</evidence>
<dbReference type="AlphaFoldDB" id="A0A812UGJ9"/>
<dbReference type="Gene3D" id="3.60.60.10">
    <property type="entry name" value="Penicillin V Acylase, Chain A"/>
    <property type="match status" value="1"/>
</dbReference>
<dbReference type="PANTHER" id="PTHR28583">
    <property type="entry name" value="ACID AMIDASE"/>
    <property type="match status" value="1"/>
</dbReference>
<dbReference type="Proteomes" id="UP000604046">
    <property type="component" value="Unassembled WGS sequence"/>
</dbReference>
<dbReference type="EC" id="3.5.1.23" evidence="1"/>
<evidence type="ECO:0000256" key="2">
    <source>
        <dbReference type="SAM" id="MobiDB-lite"/>
    </source>
</evidence>
<protein>
    <recommendedName>
        <fullName evidence="1">ceramidase</fullName>
        <ecNumber evidence="1">3.5.1.23</ecNumber>
    </recommendedName>
</protein>